<proteinExistence type="predicted"/>
<evidence type="ECO:0000313" key="2">
    <source>
        <dbReference type="Proteomes" id="UP000095287"/>
    </source>
</evidence>
<feature type="region of interest" description="Disordered" evidence="1">
    <location>
        <begin position="203"/>
        <end position="238"/>
    </location>
</feature>
<reference evidence="3" key="1">
    <citation type="submission" date="2016-11" db="UniProtKB">
        <authorList>
            <consortium name="WormBaseParasite"/>
        </authorList>
    </citation>
    <scope>IDENTIFICATION</scope>
</reference>
<name>A0A1I7YJJ8_9BILA</name>
<feature type="region of interest" description="Disordered" evidence="1">
    <location>
        <begin position="375"/>
        <end position="417"/>
    </location>
</feature>
<feature type="region of interest" description="Disordered" evidence="1">
    <location>
        <begin position="519"/>
        <end position="577"/>
    </location>
</feature>
<dbReference type="Proteomes" id="UP000095287">
    <property type="component" value="Unplaced"/>
</dbReference>
<keyword evidence="2" id="KW-1185">Reference proteome</keyword>
<accession>A0A1I7YJJ8</accession>
<sequence>MGMNLVALMTPDETFFLKSDPDDEARTQVWFEELRQAMKTARALQLGRHVNDKEFFERAFDVQLVRNPKLDKKMKNDPDRPRNICEGHPQLEGQWRFCIYPHTALLCKRGIEPPKDESRIPASHVPPFDKDDYIELPRDMVVKKKMIGKFYYIQFSHGFPKYGRCELFLMTDHSDTAYYIDAQWEHILCKHKDRQRKGIQYPLDDSEYEAASERRTSNPSRYGGRRNPSGSQTTRKVPDSSLIALSTSRNTNVPLPSSISARSTLEWRGGATPETLRKASVTRPMSFGIGSPLGVSSYLQSLNLQPRAHSVSEQGAPSTPSSQPPPKNRKYSQKSEEVYSQEHLTNKVLLDQANKRASRRACIDNCPVMMSFSAGEETEDSGGTLLPPGPDDRSPRIHRRESPLVSADTPETVETQPRPSFEYTNFVVDENAAVPILNDLHSLGGVVANSDDYEQYDAAETKAGVDLHDQRRGGAHRGREVQVDAAEESKEPQAGVDLHHQRRGGRLAELLLRAHEHGLVGRGHERRSRGQGPVLDGVHDDGADGPRLLLLGQQHSPLRADSLHAGSPPRGRPLLHQ</sequence>
<dbReference type="WBParaSite" id="L893_g16949.t2">
    <property type="protein sequence ID" value="L893_g16949.t2"/>
    <property type="gene ID" value="L893_g16949"/>
</dbReference>
<evidence type="ECO:0000256" key="1">
    <source>
        <dbReference type="SAM" id="MobiDB-lite"/>
    </source>
</evidence>
<dbReference type="AlphaFoldDB" id="A0A1I7YJJ8"/>
<protein>
    <submittedName>
        <fullName evidence="3">PH domain-containing protein</fullName>
    </submittedName>
</protein>
<evidence type="ECO:0000313" key="3">
    <source>
        <dbReference type="WBParaSite" id="L893_g16949.t2"/>
    </source>
</evidence>
<feature type="compositionally biased region" description="Polar residues" evidence="1">
    <location>
        <begin position="311"/>
        <end position="321"/>
    </location>
</feature>
<feature type="region of interest" description="Disordered" evidence="1">
    <location>
        <begin position="305"/>
        <end position="340"/>
    </location>
</feature>
<organism evidence="2 3">
    <name type="scientific">Steinernema glaseri</name>
    <dbReference type="NCBI Taxonomy" id="37863"/>
    <lineage>
        <taxon>Eukaryota</taxon>
        <taxon>Metazoa</taxon>
        <taxon>Ecdysozoa</taxon>
        <taxon>Nematoda</taxon>
        <taxon>Chromadorea</taxon>
        <taxon>Rhabditida</taxon>
        <taxon>Tylenchina</taxon>
        <taxon>Panagrolaimomorpha</taxon>
        <taxon>Strongyloidoidea</taxon>
        <taxon>Steinernematidae</taxon>
        <taxon>Steinernema</taxon>
    </lineage>
</organism>